<keyword evidence="6" id="KW-0547">Nucleotide-binding</keyword>
<dbReference type="InterPro" id="IPR044492">
    <property type="entry name" value="P_typ_ATPase_HD_dom"/>
</dbReference>
<feature type="transmembrane region" description="Helical" evidence="13">
    <location>
        <begin position="608"/>
        <end position="628"/>
    </location>
</feature>
<accession>A0A398DQS9</accession>
<dbReference type="OrthoDB" id="9779at2"/>
<dbReference type="InterPro" id="IPR036412">
    <property type="entry name" value="HAD-like_sf"/>
</dbReference>
<dbReference type="FunFam" id="3.40.50.1000:FF:000211">
    <property type="entry name" value="Plasma membrane ATPase"/>
    <property type="match status" value="1"/>
</dbReference>
<dbReference type="GO" id="GO:0005524">
    <property type="term" value="F:ATP binding"/>
    <property type="evidence" value="ECO:0007669"/>
    <property type="project" value="UniProtKB-KW"/>
</dbReference>
<dbReference type="Gene3D" id="3.40.50.1000">
    <property type="entry name" value="HAD superfamily/HAD-like"/>
    <property type="match status" value="1"/>
</dbReference>
<dbReference type="PANTHER" id="PTHR42861">
    <property type="entry name" value="CALCIUM-TRANSPORTING ATPASE"/>
    <property type="match status" value="1"/>
</dbReference>
<protein>
    <submittedName>
        <fullName evidence="15">Plasma-membrane proton-efflux P-type ATPase</fullName>
        <ecNumber evidence="15">3.6.3.6</ecNumber>
    </submittedName>
</protein>
<evidence type="ECO:0000256" key="7">
    <source>
        <dbReference type="ARBA" id="ARBA00022840"/>
    </source>
</evidence>
<evidence type="ECO:0000256" key="8">
    <source>
        <dbReference type="ARBA" id="ARBA00022842"/>
    </source>
</evidence>
<dbReference type="PROSITE" id="PS00154">
    <property type="entry name" value="ATPASE_E1_E2"/>
    <property type="match status" value="1"/>
</dbReference>
<feature type="transmembrane region" description="Helical" evidence="13">
    <location>
        <begin position="700"/>
        <end position="720"/>
    </location>
</feature>
<dbReference type="AlphaFoldDB" id="A0A398DQS9"/>
<dbReference type="Gene3D" id="2.70.150.10">
    <property type="entry name" value="Calcium-transporting ATPase, cytoplasmic transduction domain A"/>
    <property type="match status" value="1"/>
</dbReference>
<sequence>MLAHLQETADKMNSPQVREKPMEPGLSSTEAQKRLEQIGPNEIPEHHDPSWLVLFRKVWGPVPWTLEVSLILELVTHHYTQATIIGALIVFNAVISFVQEHRAQDALRLLQQRLVVHVRVLRDSTWQAMDSRLVVPDDIVHLRMGDLVPADMTLSDGNLSIDQSALTGESLPVDAAVGSSIYAGSVVKRGEASGKVTGTGTHTYFGRTAQLVGSAKTASHLQETILGIVKYLLVLDVLLVIGVLVYSWVHAIPLLDTVSFSLMLLVSSVPVALPAVFTLASAVGAQELASRGVLVTRLSAIEEAAAMTILFSDKTGTITENRLRLVDMVPVSGMTQDDVLRLALLCSDERSQDPIDLAVITHARESGISPGTATISSFIPFDSATKRTEAIVAQNGVSTRIVKGSPQIIEALVTDGQPFAQDVERLAAMGNRVLAVAAGLEGHLAMAGLLALEDPPRSDSAELIHNLKDLGIRVVMVTGDTPETARTIAAQIGLGTRACDAVTLRDNTPGTGALDCDVVAGVLPEDKYALVQHSQHTGSIVGMTGDGINDAPALKQAEVGIAVSNATDVARAAASAILTSPGLSGIVTAVTTGRQIYQRMLSYTLNKIIKTLQIALFLAVAFFLTGHFVTSPRLIILLLFANDFVTMSLASDTATASQLPDRWRVSQLTGSALLLAVAWLAVAFGTLYVGTSILHYDLPHLQTLVFGMLVLTGQANVYLVRERRHFWQSRPGRALILSTLGDLLVIGFMASRGILMVPLPLNVLAVMLLGIVLYSVLLDFYKLVVFHWFRIAG</sequence>
<feature type="transmembrane region" description="Helical" evidence="13">
    <location>
        <begin position="634"/>
        <end position="651"/>
    </location>
</feature>
<dbReference type="InterPro" id="IPR001757">
    <property type="entry name" value="P_typ_ATPase"/>
</dbReference>
<dbReference type="InterPro" id="IPR023298">
    <property type="entry name" value="ATPase_P-typ_TM_dom_sf"/>
</dbReference>
<dbReference type="NCBIfam" id="TIGR01494">
    <property type="entry name" value="ATPase_P-type"/>
    <property type="match status" value="2"/>
</dbReference>
<dbReference type="InterPro" id="IPR059000">
    <property type="entry name" value="ATPase_P-type_domA"/>
</dbReference>
<evidence type="ECO:0000313" key="15">
    <source>
        <dbReference type="EMBL" id="RIE16379.1"/>
    </source>
</evidence>
<keyword evidence="9" id="KW-1278">Translocase</keyword>
<evidence type="ECO:0000256" key="6">
    <source>
        <dbReference type="ARBA" id="ARBA00022741"/>
    </source>
</evidence>
<dbReference type="SUPFAM" id="SSF81653">
    <property type="entry name" value="Calcium ATPase, transduction domain A"/>
    <property type="match status" value="1"/>
</dbReference>
<evidence type="ECO:0000256" key="2">
    <source>
        <dbReference type="ARBA" id="ARBA00008804"/>
    </source>
</evidence>
<dbReference type="Pfam" id="PF00122">
    <property type="entry name" value="E1-E2_ATPase"/>
    <property type="match status" value="1"/>
</dbReference>
<evidence type="ECO:0000259" key="14">
    <source>
        <dbReference type="SMART" id="SM00831"/>
    </source>
</evidence>
<keyword evidence="11 13" id="KW-0472">Membrane</keyword>
<dbReference type="PRINTS" id="PR00120">
    <property type="entry name" value="HATPASE"/>
</dbReference>
<feature type="transmembrane region" description="Helical" evidence="13">
    <location>
        <begin position="261"/>
        <end position="283"/>
    </location>
</feature>
<evidence type="ECO:0000256" key="11">
    <source>
        <dbReference type="ARBA" id="ARBA00023136"/>
    </source>
</evidence>
<keyword evidence="7" id="KW-0067">ATP-binding</keyword>
<dbReference type="SUPFAM" id="SSF81660">
    <property type="entry name" value="Metal cation-transporting ATPase, ATP-binding domain N"/>
    <property type="match status" value="1"/>
</dbReference>
<evidence type="ECO:0000256" key="9">
    <source>
        <dbReference type="ARBA" id="ARBA00022967"/>
    </source>
</evidence>
<keyword evidence="3" id="KW-0597">Phosphoprotein</keyword>
<dbReference type="EC" id="3.6.3.6" evidence="15"/>
<feature type="domain" description="Cation-transporting P-type ATPase N-terminal" evidence="14">
    <location>
        <begin position="18"/>
        <end position="78"/>
    </location>
</feature>
<dbReference type="SFLD" id="SFLDF00027">
    <property type="entry name" value="p-type_atpase"/>
    <property type="match status" value="1"/>
</dbReference>
<dbReference type="GO" id="GO:0008553">
    <property type="term" value="F:P-type proton-exporting transporter activity"/>
    <property type="evidence" value="ECO:0007669"/>
    <property type="project" value="InterPro"/>
</dbReference>
<keyword evidence="10 13" id="KW-1133">Transmembrane helix</keyword>
<dbReference type="InterPro" id="IPR018303">
    <property type="entry name" value="ATPase_P-typ_P_site"/>
</dbReference>
<comment type="subcellular location">
    <subcellularLocation>
        <location evidence="1">Membrane</location>
        <topology evidence="1">Multi-pass membrane protein</topology>
    </subcellularLocation>
</comment>
<feature type="transmembrane region" description="Helical" evidence="13">
    <location>
        <begin position="79"/>
        <end position="98"/>
    </location>
</feature>
<dbReference type="GO" id="GO:0016020">
    <property type="term" value="C:membrane"/>
    <property type="evidence" value="ECO:0007669"/>
    <property type="project" value="UniProtKB-SubCell"/>
</dbReference>
<dbReference type="GO" id="GO:0120029">
    <property type="term" value="P:proton export across plasma membrane"/>
    <property type="evidence" value="ECO:0007669"/>
    <property type="project" value="InterPro"/>
</dbReference>
<evidence type="ECO:0000256" key="12">
    <source>
        <dbReference type="SAM" id="MobiDB-lite"/>
    </source>
</evidence>
<gene>
    <name evidence="15" type="ORF">SMC1_06445</name>
</gene>
<keyword evidence="8" id="KW-0460">Magnesium</keyword>
<dbReference type="InterPro" id="IPR004014">
    <property type="entry name" value="ATPase_P-typ_cation-transptr_N"/>
</dbReference>
<dbReference type="PRINTS" id="PR00119">
    <property type="entry name" value="CATATPASE"/>
</dbReference>
<dbReference type="InterPro" id="IPR008250">
    <property type="entry name" value="ATPase_P-typ_transduc_dom_A_sf"/>
</dbReference>
<dbReference type="SFLD" id="SFLDG00002">
    <property type="entry name" value="C1.7:_P-type_atpase_like"/>
    <property type="match status" value="1"/>
</dbReference>
<evidence type="ECO:0000256" key="4">
    <source>
        <dbReference type="ARBA" id="ARBA00022692"/>
    </source>
</evidence>
<feature type="transmembrane region" description="Helical" evidence="13">
    <location>
        <begin position="761"/>
        <end position="781"/>
    </location>
</feature>
<dbReference type="InterPro" id="IPR023214">
    <property type="entry name" value="HAD_sf"/>
</dbReference>
<dbReference type="Pfam" id="PF00702">
    <property type="entry name" value="Hydrolase"/>
    <property type="match status" value="1"/>
</dbReference>
<dbReference type="GO" id="GO:0046872">
    <property type="term" value="F:metal ion binding"/>
    <property type="evidence" value="ECO:0007669"/>
    <property type="project" value="UniProtKB-KW"/>
</dbReference>
<dbReference type="Proteomes" id="UP000266113">
    <property type="component" value="Unassembled WGS sequence"/>
</dbReference>
<dbReference type="Gene3D" id="1.20.1110.10">
    <property type="entry name" value="Calcium-transporting ATPase, transmembrane domain"/>
    <property type="match status" value="1"/>
</dbReference>
<keyword evidence="4 13" id="KW-0812">Transmembrane</keyword>
<evidence type="ECO:0000256" key="10">
    <source>
        <dbReference type="ARBA" id="ARBA00022989"/>
    </source>
</evidence>
<dbReference type="GO" id="GO:0016887">
    <property type="term" value="F:ATP hydrolysis activity"/>
    <property type="evidence" value="ECO:0007669"/>
    <property type="project" value="InterPro"/>
</dbReference>
<dbReference type="EMBL" id="QXIY01000030">
    <property type="protein sequence ID" value="RIE16379.1"/>
    <property type="molecule type" value="Genomic_DNA"/>
</dbReference>
<name>A0A398DQS9_9BACT</name>
<evidence type="ECO:0000313" key="16">
    <source>
        <dbReference type="Proteomes" id="UP000266113"/>
    </source>
</evidence>
<feature type="transmembrane region" description="Helical" evidence="13">
    <location>
        <begin position="732"/>
        <end position="755"/>
    </location>
</feature>
<dbReference type="InterPro" id="IPR023299">
    <property type="entry name" value="ATPase_P-typ_cyto_dom_N"/>
</dbReference>
<keyword evidence="15" id="KW-0378">Hydrolase</keyword>
<dbReference type="SUPFAM" id="SSF56784">
    <property type="entry name" value="HAD-like"/>
    <property type="match status" value="1"/>
</dbReference>
<dbReference type="NCBIfam" id="TIGR01647">
    <property type="entry name" value="ATPase-IIIA_H"/>
    <property type="match status" value="1"/>
</dbReference>
<evidence type="ECO:0000256" key="5">
    <source>
        <dbReference type="ARBA" id="ARBA00022723"/>
    </source>
</evidence>
<reference evidence="15 16" key="1">
    <citation type="submission" date="2018-09" db="EMBL/GenBank/DDBJ databases">
        <title>Discovery and Ecogenomic Context for Candidatus Cryosericales, a Global Caldiserica Order Active in Thawing Permafrost.</title>
        <authorList>
            <person name="Martinez M.A."/>
            <person name="Woodcroft B.J."/>
            <person name="Ignacio Espinoza J.C."/>
            <person name="Zayed A."/>
            <person name="Singleton C.M."/>
            <person name="Boyd J."/>
            <person name="Li Y.-F."/>
            <person name="Purvine S."/>
            <person name="Maughan H."/>
            <person name="Hodgkins S.B."/>
            <person name="Anderson D."/>
            <person name="Sederholm M."/>
            <person name="Temperton B."/>
            <person name="Saleska S.R."/>
            <person name="Tyson G.W."/>
            <person name="Rich V.I."/>
        </authorList>
    </citation>
    <scope>NUCLEOTIDE SEQUENCE [LARGE SCALE GENOMIC DNA]</scope>
    <source>
        <strain evidence="15 16">SMC1</strain>
    </source>
</reference>
<feature type="region of interest" description="Disordered" evidence="12">
    <location>
        <begin position="1"/>
        <end position="27"/>
    </location>
</feature>
<dbReference type="Pfam" id="PF00690">
    <property type="entry name" value="Cation_ATPase_N"/>
    <property type="match status" value="1"/>
</dbReference>
<dbReference type="InterPro" id="IPR006534">
    <property type="entry name" value="P-type_ATPase_IIIA"/>
</dbReference>
<keyword evidence="16" id="KW-1185">Reference proteome</keyword>
<feature type="transmembrane region" description="Helical" evidence="13">
    <location>
        <begin position="228"/>
        <end position="249"/>
    </location>
</feature>
<evidence type="ECO:0000256" key="13">
    <source>
        <dbReference type="SAM" id="Phobius"/>
    </source>
</evidence>
<dbReference type="SFLD" id="SFLDS00003">
    <property type="entry name" value="Haloacid_Dehalogenase"/>
    <property type="match status" value="1"/>
</dbReference>
<dbReference type="SMART" id="SM00831">
    <property type="entry name" value="Cation_ATPase_N"/>
    <property type="match status" value="1"/>
</dbReference>
<organism evidence="15 16">
    <name type="scientific">Candidatus Cryosericum septentrionale</name>
    <dbReference type="NCBI Taxonomy" id="2290913"/>
    <lineage>
        <taxon>Bacteria</taxon>
        <taxon>Pseudomonadati</taxon>
        <taxon>Caldisericota/Cryosericota group</taxon>
        <taxon>Candidatus Cryosericota</taxon>
        <taxon>Candidatus Cryosericia</taxon>
        <taxon>Candidatus Cryosericales</taxon>
        <taxon>Candidatus Cryosericaceae</taxon>
        <taxon>Candidatus Cryosericum</taxon>
    </lineage>
</organism>
<dbReference type="SUPFAM" id="SSF81665">
    <property type="entry name" value="Calcium ATPase, transmembrane domain M"/>
    <property type="match status" value="1"/>
</dbReference>
<comment type="caution">
    <text evidence="15">The sequence shown here is derived from an EMBL/GenBank/DDBJ whole genome shotgun (WGS) entry which is preliminary data.</text>
</comment>
<keyword evidence="5" id="KW-0479">Metal-binding</keyword>
<dbReference type="FunFam" id="2.70.150.10:FF:000042">
    <property type="entry name" value="Plasma membrane ATPase"/>
    <property type="match status" value="1"/>
</dbReference>
<comment type="similarity">
    <text evidence="2">Belongs to the cation transport ATPase (P-type) (TC 3.A.3) family. Type IIIA subfamily.</text>
</comment>
<proteinExistence type="inferred from homology"/>
<feature type="transmembrane region" description="Helical" evidence="13">
    <location>
        <begin position="672"/>
        <end position="694"/>
    </location>
</feature>
<evidence type="ECO:0000256" key="1">
    <source>
        <dbReference type="ARBA" id="ARBA00004141"/>
    </source>
</evidence>
<dbReference type="Gene3D" id="3.40.1110.10">
    <property type="entry name" value="Calcium-transporting ATPase, cytoplasmic domain N"/>
    <property type="match status" value="1"/>
</dbReference>
<evidence type="ECO:0000256" key="3">
    <source>
        <dbReference type="ARBA" id="ARBA00022553"/>
    </source>
</evidence>